<evidence type="ECO:0000313" key="3">
    <source>
        <dbReference type="Proteomes" id="UP001152561"/>
    </source>
</evidence>
<evidence type="ECO:0000313" key="2">
    <source>
        <dbReference type="EMBL" id="KAJ8556365.1"/>
    </source>
</evidence>
<accession>A0A9Q1MFQ8</accession>
<sequence>MKDKGKQDSHRWFHGGNYPVKKFMSKILSSGKVLEYPNIINNDKSDRNGEKVIKLIQINTSEEEKTKENVNDRLGGAQTDLSQHMVEVEKKKENADAISGSECIVNSIDDHTSDKVQEVTVVSKESRYITEDMPKDDLEKTDELVFDDLQIASSKHKEETNEITGIVDGTETDEYSN</sequence>
<gene>
    <name evidence="2" type="ORF">K7X08_023123</name>
</gene>
<feature type="region of interest" description="Disordered" evidence="1">
    <location>
        <begin position="155"/>
        <end position="177"/>
    </location>
</feature>
<dbReference type="Proteomes" id="UP001152561">
    <property type="component" value="Unassembled WGS sequence"/>
</dbReference>
<reference evidence="3" key="1">
    <citation type="journal article" date="2023" name="Proc. Natl. Acad. Sci. U.S.A.">
        <title>Genomic and structural basis for evolution of tropane alkaloid biosynthesis.</title>
        <authorList>
            <person name="Wanga Y.-J."/>
            <person name="Taina T."/>
            <person name="Yua J.-Y."/>
            <person name="Lia J."/>
            <person name="Xua B."/>
            <person name="Chenc J."/>
            <person name="D'Auriad J.C."/>
            <person name="Huanga J.-P."/>
            <person name="Huanga S.-X."/>
        </authorList>
    </citation>
    <scope>NUCLEOTIDE SEQUENCE [LARGE SCALE GENOMIC DNA]</scope>
    <source>
        <strain evidence="3">cv. KIB-2019</strain>
    </source>
</reference>
<dbReference type="EMBL" id="JAJAGQ010000008">
    <property type="protein sequence ID" value="KAJ8556365.1"/>
    <property type="molecule type" value="Genomic_DNA"/>
</dbReference>
<name>A0A9Q1MFQ8_9SOLA</name>
<keyword evidence="3" id="KW-1185">Reference proteome</keyword>
<protein>
    <submittedName>
        <fullName evidence="2">Uncharacterized protein</fullName>
    </submittedName>
</protein>
<comment type="caution">
    <text evidence="2">The sequence shown here is derived from an EMBL/GenBank/DDBJ whole genome shotgun (WGS) entry which is preliminary data.</text>
</comment>
<evidence type="ECO:0000256" key="1">
    <source>
        <dbReference type="SAM" id="MobiDB-lite"/>
    </source>
</evidence>
<proteinExistence type="predicted"/>
<dbReference type="AlphaFoldDB" id="A0A9Q1MFQ8"/>
<organism evidence="2 3">
    <name type="scientific">Anisodus acutangulus</name>
    <dbReference type="NCBI Taxonomy" id="402998"/>
    <lineage>
        <taxon>Eukaryota</taxon>
        <taxon>Viridiplantae</taxon>
        <taxon>Streptophyta</taxon>
        <taxon>Embryophyta</taxon>
        <taxon>Tracheophyta</taxon>
        <taxon>Spermatophyta</taxon>
        <taxon>Magnoliopsida</taxon>
        <taxon>eudicotyledons</taxon>
        <taxon>Gunneridae</taxon>
        <taxon>Pentapetalae</taxon>
        <taxon>asterids</taxon>
        <taxon>lamiids</taxon>
        <taxon>Solanales</taxon>
        <taxon>Solanaceae</taxon>
        <taxon>Solanoideae</taxon>
        <taxon>Hyoscyameae</taxon>
        <taxon>Anisodus</taxon>
    </lineage>
</organism>